<accession>A0A0M2K0W8</accession>
<dbReference type="GO" id="GO:0051213">
    <property type="term" value="F:dioxygenase activity"/>
    <property type="evidence" value="ECO:0007669"/>
    <property type="project" value="UniProtKB-KW"/>
</dbReference>
<dbReference type="Proteomes" id="UP000034150">
    <property type="component" value="Unassembled WGS sequence"/>
</dbReference>
<organism evidence="4 5">
    <name type="scientific">Mycolicibacterium obuense</name>
    <dbReference type="NCBI Taxonomy" id="1807"/>
    <lineage>
        <taxon>Bacteria</taxon>
        <taxon>Bacillati</taxon>
        <taxon>Actinomycetota</taxon>
        <taxon>Actinomycetes</taxon>
        <taxon>Mycobacteriales</taxon>
        <taxon>Mycobacteriaceae</taxon>
        <taxon>Mycolicibacterium</taxon>
    </lineage>
</organism>
<evidence type="ECO:0000256" key="1">
    <source>
        <dbReference type="ARBA" id="ARBA00022630"/>
    </source>
</evidence>
<sequence>MLDLAVPILNAPMGGVAGGELAAAVTRAGGLGMIGMGSSATVFTLHKELPHVRGVRFGIGLIGWRVREDPALLDAALDARPALLSVSFGDDYAWVVAAHDAGVLTATQVADVEQAGQAADAGVDVLVARGAEGGGHGRPRMSLHTLLRQIIAHVDRPVLAAGGIASAHALNDVLAAGAAGAWIGTAFAVCRESLLDDAARARLIAAQAADTILTRAFDRAFGYAWPTDTPERVLRNSFTDRYDTREDEIDATARDALRTATESDDYRIAPINAGEGVGDVTGVDDAEAVIRRLTTT</sequence>
<dbReference type="GO" id="GO:0018580">
    <property type="term" value="F:nitronate monooxygenase activity"/>
    <property type="evidence" value="ECO:0007669"/>
    <property type="project" value="InterPro"/>
</dbReference>
<keyword evidence="1" id="KW-0285">Flavoprotein</keyword>
<gene>
    <name evidence="4" type="ORF">WN67_08095</name>
</gene>
<dbReference type="CDD" id="cd04730">
    <property type="entry name" value="NPD_like"/>
    <property type="match status" value="1"/>
</dbReference>
<dbReference type="Gene3D" id="3.20.20.70">
    <property type="entry name" value="Aldolase class I"/>
    <property type="match status" value="1"/>
</dbReference>
<reference evidence="4 5" key="1">
    <citation type="journal article" date="2015" name="Genome Announc.">
        <title>Draft Genome Sequence of Mycobacterium obuense Strain UC1, Isolated from Patient Sputum.</title>
        <authorList>
            <person name="Greninger A.L."/>
            <person name="Cunningham G."/>
            <person name="Hsu E.D."/>
            <person name="Yu J.M."/>
            <person name="Chiu C.Y."/>
            <person name="Miller S."/>
        </authorList>
    </citation>
    <scope>NUCLEOTIDE SEQUENCE [LARGE SCALE GENOMIC DNA]</scope>
    <source>
        <strain evidence="4 5">UC1</strain>
    </source>
</reference>
<dbReference type="OrthoDB" id="9778912at2"/>
<protein>
    <submittedName>
        <fullName evidence="4">2-nitropropane dioxygenase</fullName>
    </submittedName>
</protein>
<dbReference type="InterPro" id="IPR004136">
    <property type="entry name" value="NMO"/>
</dbReference>
<evidence type="ECO:0000256" key="2">
    <source>
        <dbReference type="ARBA" id="ARBA00022643"/>
    </source>
</evidence>
<dbReference type="PANTHER" id="PTHR32332">
    <property type="entry name" value="2-NITROPROPANE DIOXYGENASE"/>
    <property type="match status" value="1"/>
</dbReference>
<dbReference type="RefSeq" id="WP_046362494.1">
    <property type="nucleotide sequence ID" value="NZ_CALTXN010000001.1"/>
</dbReference>
<dbReference type="InterPro" id="IPR013785">
    <property type="entry name" value="Aldolase_TIM"/>
</dbReference>
<evidence type="ECO:0000313" key="5">
    <source>
        <dbReference type="Proteomes" id="UP000034150"/>
    </source>
</evidence>
<dbReference type="EMBL" id="LAUZ02000020">
    <property type="protein sequence ID" value="KKF02531.1"/>
    <property type="molecule type" value="Genomic_DNA"/>
</dbReference>
<dbReference type="Pfam" id="PF03060">
    <property type="entry name" value="NMO"/>
    <property type="match status" value="1"/>
</dbReference>
<evidence type="ECO:0000256" key="3">
    <source>
        <dbReference type="ARBA" id="ARBA00023002"/>
    </source>
</evidence>
<dbReference type="AlphaFoldDB" id="A0A0M2K0W8"/>
<name>A0A0M2K0W8_9MYCO</name>
<proteinExistence type="predicted"/>
<keyword evidence="3" id="KW-0560">Oxidoreductase</keyword>
<comment type="caution">
    <text evidence="4">The sequence shown here is derived from an EMBL/GenBank/DDBJ whole genome shotgun (WGS) entry which is preliminary data.</text>
</comment>
<keyword evidence="4" id="KW-0223">Dioxygenase</keyword>
<keyword evidence="2" id="KW-0288">FMN</keyword>
<dbReference type="SUPFAM" id="SSF51412">
    <property type="entry name" value="Inosine monophosphate dehydrogenase (IMPDH)"/>
    <property type="match status" value="1"/>
</dbReference>
<dbReference type="PATRIC" id="fig|1807.13.peg.2176"/>
<keyword evidence="5" id="KW-1185">Reference proteome</keyword>
<evidence type="ECO:0000313" key="4">
    <source>
        <dbReference type="EMBL" id="KKF02531.1"/>
    </source>
</evidence>